<evidence type="ECO:0000313" key="2">
    <source>
        <dbReference type="EMBL" id="KAK3948115.1"/>
    </source>
</evidence>
<dbReference type="EMBL" id="MU859284">
    <property type="protein sequence ID" value="KAK3948115.1"/>
    <property type="molecule type" value="Genomic_DNA"/>
</dbReference>
<dbReference type="Proteomes" id="UP001303222">
    <property type="component" value="Unassembled WGS sequence"/>
</dbReference>
<feature type="chain" id="PRO_5042889884" description="Secreted protein" evidence="1">
    <location>
        <begin position="21"/>
        <end position="127"/>
    </location>
</feature>
<evidence type="ECO:0008006" key="4">
    <source>
        <dbReference type="Google" id="ProtNLM"/>
    </source>
</evidence>
<sequence>MLPWLPWLLFSFFSVQQLHSRIYIFLPSTIFALDGSTLKELHPQQRYHQRHYRRQQLSSGAHTLSSLYIGTFLSHISFSRDKQSVTAQEFLCRKGIGTSYDKWQQQSDNIVESVKTSQIHMKIFYFF</sequence>
<evidence type="ECO:0000313" key="3">
    <source>
        <dbReference type="Proteomes" id="UP001303222"/>
    </source>
</evidence>
<protein>
    <recommendedName>
        <fullName evidence="4">Secreted protein</fullName>
    </recommendedName>
</protein>
<reference evidence="2" key="1">
    <citation type="journal article" date="2023" name="Mol. Phylogenet. Evol.">
        <title>Genome-scale phylogeny and comparative genomics of the fungal order Sordariales.</title>
        <authorList>
            <person name="Hensen N."/>
            <person name="Bonometti L."/>
            <person name="Westerberg I."/>
            <person name="Brannstrom I.O."/>
            <person name="Guillou S."/>
            <person name="Cros-Aarteil S."/>
            <person name="Calhoun S."/>
            <person name="Haridas S."/>
            <person name="Kuo A."/>
            <person name="Mondo S."/>
            <person name="Pangilinan J."/>
            <person name="Riley R."/>
            <person name="LaButti K."/>
            <person name="Andreopoulos B."/>
            <person name="Lipzen A."/>
            <person name="Chen C."/>
            <person name="Yan M."/>
            <person name="Daum C."/>
            <person name="Ng V."/>
            <person name="Clum A."/>
            <person name="Steindorff A."/>
            <person name="Ohm R.A."/>
            <person name="Martin F."/>
            <person name="Silar P."/>
            <person name="Natvig D.O."/>
            <person name="Lalanne C."/>
            <person name="Gautier V."/>
            <person name="Ament-Velasquez S.L."/>
            <person name="Kruys A."/>
            <person name="Hutchinson M.I."/>
            <person name="Powell A.J."/>
            <person name="Barry K."/>
            <person name="Miller A.N."/>
            <person name="Grigoriev I.V."/>
            <person name="Debuchy R."/>
            <person name="Gladieux P."/>
            <person name="Hiltunen Thoren M."/>
            <person name="Johannesson H."/>
        </authorList>
    </citation>
    <scope>NUCLEOTIDE SEQUENCE</scope>
    <source>
        <strain evidence="2">CBS 626.80</strain>
    </source>
</reference>
<organism evidence="2 3">
    <name type="scientific">Pseudoneurospora amorphoporcata</name>
    <dbReference type="NCBI Taxonomy" id="241081"/>
    <lineage>
        <taxon>Eukaryota</taxon>
        <taxon>Fungi</taxon>
        <taxon>Dikarya</taxon>
        <taxon>Ascomycota</taxon>
        <taxon>Pezizomycotina</taxon>
        <taxon>Sordariomycetes</taxon>
        <taxon>Sordariomycetidae</taxon>
        <taxon>Sordariales</taxon>
        <taxon>Sordariaceae</taxon>
        <taxon>Pseudoneurospora</taxon>
    </lineage>
</organism>
<dbReference type="AlphaFoldDB" id="A0AAN6NLJ9"/>
<name>A0AAN6NLJ9_9PEZI</name>
<accession>A0AAN6NLJ9</accession>
<keyword evidence="3" id="KW-1185">Reference proteome</keyword>
<feature type="signal peptide" evidence="1">
    <location>
        <begin position="1"/>
        <end position="20"/>
    </location>
</feature>
<reference evidence="2" key="2">
    <citation type="submission" date="2023-06" db="EMBL/GenBank/DDBJ databases">
        <authorList>
            <consortium name="Lawrence Berkeley National Laboratory"/>
            <person name="Mondo S.J."/>
            <person name="Hensen N."/>
            <person name="Bonometti L."/>
            <person name="Westerberg I."/>
            <person name="Brannstrom I.O."/>
            <person name="Guillou S."/>
            <person name="Cros-Aarteil S."/>
            <person name="Calhoun S."/>
            <person name="Haridas S."/>
            <person name="Kuo A."/>
            <person name="Pangilinan J."/>
            <person name="Riley R."/>
            <person name="Labutti K."/>
            <person name="Andreopoulos B."/>
            <person name="Lipzen A."/>
            <person name="Chen C."/>
            <person name="Yanf M."/>
            <person name="Daum C."/>
            <person name="Ng V."/>
            <person name="Clum A."/>
            <person name="Steindorff A."/>
            <person name="Ohm R."/>
            <person name="Martin F."/>
            <person name="Silar P."/>
            <person name="Natvig D."/>
            <person name="Lalanne C."/>
            <person name="Gautier V."/>
            <person name="Ament-Velasquez S.L."/>
            <person name="Kruys A."/>
            <person name="Hutchinson M.I."/>
            <person name="Powell A.J."/>
            <person name="Barry K."/>
            <person name="Miller A.N."/>
            <person name="Grigoriev I.V."/>
            <person name="Debuchy R."/>
            <person name="Gladieux P."/>
            <person name="Thoren M.H."/>
            <person name="Johannesson H."/>
        </authorList>
    </citation>
    <scope>NUCLEOTIDE SEQUENCE</scope>
    <source>
        <strain evidence="2">CBS 626.80</strain>
    </source>
</reference>
<evidence type="ECO:0000256" key="1">
    <source>
        <dbReference type="SAM" id="SignalP"/>
    </source>
</evidence>
<keyword evidence="1" id="KW-0732">Signal</keyword>
<proteinExistence type="predicted"/>
<gene>
    <name evidence="2" type="ORF">QBC32DRAFT_66431</name>
</gene>
<comment type="caution">
    <text evidence="2">The sequence shown here is derived from an EMBL/GenBank/DDBJ whole genome shotgun (WGS) entry which is preliminary data.</text>
</comment>